<organism evidence="4 5">
    <name type="scientific">Chloropicon roscoffensis</name>
    <dbReference type="NCBI Taxonomy" id="1461544"/>
    <lineage>
        <taxon>Eukaryota</taxon>
        <taxon>Viridiplantae</taxon>
        <taxon>Chlorophyta</taxon>
        <taxon>Chloropicophyceae</taxon>
        <taxon>Chloropicales</taxon>
        <taxon>Chloropicaceae</taxon>
        <taxon>Chloropicon</taxon>
    </lineage>
</organism>
<evidence type="ECO:0000256" key="1">
    <source>
        <dbReference type="SAM" id="MobiDB-lite"/>
    </source>
</evidence>
<keyword evidence="2" id="KW-0812">Transmembrane</keyword>
<dbReference type="Proteomes" id="UP001472866">
    <property type="component" value="Chromosome 18"/>
</dbReference>
<dbReference type="AlphaFoldDB" id="A0AAX4PLG5"/>
<feature type="compositionally biased region" description="Basic and acidic residues" evidence="1">
    <location>
        <begin position="50"/>
        <end position="59"/>
    </location>
</feature>
<dbReference type="GO" id="GO:0004175">
    <property type="term" value="F:endopeptidase activity"/>
    <property type="evidence" value="ECO:0007669"/>
    <property type="project" value="UniProtKB-ARBA"/>
</dbReference>
<keyword evidence="5" id="KW-1185">Reference proteome</keyword>
<evidence type="ECO:0000313" key="4">
    <source>
        <dbReference type="EMBL" id="WZN67229.1"/>
    </source>
</evidence>
<feature type="transmembrane region" description="Helical" evidence="2">
    <location>
        <begin position="264"/>
        <end position="281"/>
    </location>
</feature>
<accession>A0AAX4PLG5</accession>
<dbReference type="PANTHER" id="PTHR43592">
    <property type="entry name" value="CAAX AMINO TERMINAL PROTEASE"/>
    <property type="match status" value="1"/>
</dbReference>
<keyword evidence="2" id="KW-0472">Membrane</keyword>
<feature type="transmembrane region" description="Helical" evidence="2">
    <location>
        <begin position="166"/>
        <end position="191"/>
    </location>
</feature>
<feature type="transmembrane region" description="Helical" evidence="2">
    <location>
        <begin position="128"/>
        <end position="146"/>
    </location>
</feature>
<evidence type="ECO:0000259" key="3">
    <source>
        <dbReference type="Pfam" id="PF02517"/>
    </source>
</evidence>
<feature type="compositionally biased region" description="Basic residues" evidence="1">
    <location>
        <begin position="30"/>
        <end position="39"/>
    </location>
</feature>
<proteinExistence type="predicted"/>
<dbReference type="Pfam" id="PF02517">
    <property type="entry name" value="Rce1-like"/>
    <property type="match status" value="1"/>
</dbReference>
<sequence>MASQGSRGGVGRAIKRSSRRWLPSPATTRTRMRMPRRRHNSEGLVCFAQENRENRETKGPQRSWAEEVYGEKAFRPEEKTQEAALNAQALSLDVAASIDDHGGEDRLQRNEEDLVQGDELPQVSRGQVFTACAGTSVLFVFLAGWLRSFATAHGAPESLVSEPEGLGLKTGALALGCTAMVTLGRVALLSVNQDFARATRRSNDQVLSPLKPYDYVWLALLTGASEELLFRGALLPATTYDDWRAVLISAAVFGYFHRSGGRNWVFAIWSTVVGAVYGAAFVHSGNLLVPMVAHSCSNLASAAIWRDSNKRRGEQNKSDGGV</sequence>
<feature type="domain" description="CAAX prenyl protease 2/Lysostaphin resistance protein A-like" evidence="3">
    <location>
        <begin position="214"/>
        <end position="299"/>
    </location>
</feature>
<dbReference type="GO" id="GO:0080120">
    <property type="term" value="P:CAAX-box protein maturation"/>
    <property type="evidence" value="ECO:0007669"/>
    <property type="project" value="UniProtKB-ARBA"/>
</dbReference>
<dbReference type="EMBL" id="CP151518">
    <property type="protein sequence ID" value="WZN67229.1"/>
    <property type="molecule type" value="Genomic_DNA"/>
</dbReference>
<dbReference type="InterPro" id="IPR003675">
    <property type="entry name" value="Rce1/LyrA-like_dom"/>
</dbReference>
<keyword evidence="2" id="KW-1133">Transmembrane helix</keyword>
<reference evidence="4 5" key="1">
    <citation type="submission" date="2024-03" db="EMBL/GenBank/DDBJ databases">
        <title>Complete genome sequence of the green alga Chloropicon roscoffensis RCC1871.</title>
        <authorList>
            <person name="Lemieux C."/>
            <person name="Pombert J.-F."/>
            <person name="Otis C."/>
            <person name="Turmel M."/>
        </authorList>
    </citation>
    <scope>NUCLEOTIDE SEQUENCE [LARGE SCALE GENOMIC DNA]</scope>
    <source>
        <strain evidence="4 5">RCC1871</strain>
    </source>
</reference>
<feature type="compositionally biased region" description="Gly residues" evidence="1">
    <location>
        <begin position="1"/>
        <end position="11"/>
    </location>
</feature>
<gene>
    <name evidence="4" type="ORF">HKI87_18g88020</name>
</gene>
<name>A0AAX4PLG5_9CHLO</name>
<dbReference type="PANTHER" id="PTHR43592:SF7">
    <property type="entry name" value="CAAX AMINO TERMINAL PROTEASE FAMILY PROTEIN"/>
    <property type="match status" value="1"/>
</dbReference>
<protein>
    <recommendedName>
        <fullName evidence="3">CAAX prenyl protease 2/Lysostaphin resistance protein A-like domain-containing protein</fullName>
    </recommendedName>
</protein>
<feature type="region of interest" description="Disordered" evidence="1">
    <location>
        <begin position="1"/>
        <end position="62"/>
    </location>
</feature>
<evidence type="ECO:0000256" key="2">
    <source>
        <dbReference type="SAM" id="Phobius"/>
    </source>
</evidence>
<evidence type="ECO:0000313" key="5">
    <source>
        <dbReference type="Proteomes" id="UP001472866"/>
    </source>
</evidence>